<dbReference type="eggNOG" id="COG4826">
    <property type="taxonomic scope" value="Bacteria"/>
</dbReference>
<dbReference type="GO" id="GO:0005615">
    <property type="term" value="C:extracellular space"/>
    <property type="evidence" value="ECO:0007669"/>
    <property type="project" value="InterPro"/>
</dbReference>
<reference key="2">
    <citation type="submission" date="2011-04" db="EMBL/GenBank/DDBJ databases">
        <title>Complete sequence of chromosome of Haliscomenobacter hydrossis DSM 1100.</title>
        <authorList>
            <consortium name="US DOE Joint Genome Institute (JGI-PGF)"/>
            <person name="Lucas S."/>
            <person name="Han J."/>
            <person name="Lapidus A."/>
            <person name="Bruce D."/>
            <person name="Goodwin L."/>
            <person name="Pitluck S."/>
            <person name="Peters L."/>
            <person name="Kyrpides N."/>
            <person name="Mavromatis K."/>
            <person name="Ivanova N."/>
            <person name="Ovchinnikova G."/>
            <person name="Pagani I."/>
            <person name="Daligault H."/>
            <person name="Detter J.C."/>
            <person name="Han C."/>
            <person name="Land M."/>
            <person name="Hauser L."/>
            <person name="Markowitz V."/>
            <person name="Cheng J.-F."/>
            <person name="Hugenholtz P."/>
            <person name="Woyke T."/>
            <person name="Wu D."/>
            <person name="Verbarg S."/>
            <person name="Frueling A."/>
            <person name="Brambilla E."/>
            <person name="Klenk H.-P."/>
            <person name="Eisen J.A."/>
        </authorList>
    </citation>
    <scope>NUCLEOTIDE SEQUENCE</scope>
    <source>
        <strain>DSM 1100</strain>
    </source>
</reference>
<dbReference type="OrthoDB" id="9764871at2"/>
<dbReference type="InterPro" id="IPR023796">
    <property type="entry name" value="Serpin_dom"/>
</dbReference>
<evidence type="ECO:0000259" key="3">
    <source>
        <dbReference type="SMART" id="SM00093"/>
    </source>
</evidence>
<dbReference type="Proteomes" id="UP000008461">
    <property type="component" value="Chromosome"/>
</dbReference>
<dbReference type="InterPro" id="IPR036186">
    <property type="entry name" value="Serpin_sf"/>
</dbReference>
<keyword evidence="5" id="KW-1185">Reference proteome</keyword>
<dbReference type="InterPro" id="IPR000215">
    <property type="entry name" value="Serpin_fam"/>
</dbReference>
<organism evidence="4 5">
    <name type="scientific">Haliscomenobacter hydrossis (strain ATCC 27775 / DSM 1100 / LMG 10767 / O)</name>
    <dbReference type="NCBI Taxonomy" id="760192"/>
    <lineage>
        <taxon>Bacteria</taxon>
        <taxon>Pseudomonadati</taxon>
        <taxon>Bacteroidota</taxon>
        <taxon>Saprospiria</taxon>
        <taxon>Saprospirales</taxon>
        <taxon>Haliscomenobacteraceae</taxon>
        <taxon>Haliscomenobacter</taxon>
    </lineage>
</organism>
<sequence length="417" mass="46588">MKRNLFLFSLWCTMSLSLFQCEGNDEPSPNSSTLSCAQNPDVCKLGEATNQFGFDIFKKLNADKPDDNLFISPLSISSALSMTLNGANGKTKEEMLKVLGAGKISLDELNQSYQTLLKELPNLDPKVKVDIANSIWYRQGFAVNPAFLNTNTTYYNSEVRPLDFSKPDAKDIINKWVSDKTNKLIPSIIDQIQDNSVMFLINAIYFKGTWRRQFDTKKTYDGDFTTEKNVQVPVKMMSYGNSLVKLSYFSNDKLHAVKLPYADSVYSMTVILPKEGFAVKDILPELTLTNWNSWNKAYSAEEIFFALPKFSLRYENSLNASLEALGMPTAFIPSQADFSGIATGQELSISNVKHKAFIEVDEAGTKAAAATSVEIVVTSVPNNPQFIVNRPFIFVISESRTNQAIFIGKMMNPTSDK</sequence>
<gene>
    <name evidence="4" type="ordered locus">Halhy_2989</name>
</gene>
<dbReference type="PROSITE" id="PS00284">
    <property type="entry name" value="SERPIN"/>
    <property type="match status" value="1"/>
</dbReference>
<dbReference type="InterPro" id="IPR042185">
    <property type="entry name" value="Serpin_sf_2"/>
</dbReference>
<dbReference type="EMBL" id="CP002691">
    <property type="protein sequence ID" value="AEE50853.1"/>
    <property type="molecule type" value="Genomic_DNA"/>
</dbReference>
<dbReference type="Gene3D" id="2.30.39.10">
    <property type="entry name" value="Alpha-1-antitrypsin, domain 1"/>
    <property type="match status" value="1"/>
</dbReference>
<feature type="signal peptide" evidence="2">
    <location>
        <begin position="1"/>
        <end position="20"/>
    </location>
</feature>
<comment type="similarity">
    <text evidence="1">Belongs to the serpin family.</text>
</comment>
<dbReference type="STRING" id="760192.Halhy_2989"/>
<dbReference type="FunFam" id="3.30.497.10:FF:000001">
    <property type="entry name" value="Serine protease inhibitor"/>
    <property type="match status" value="1"/>
</dbReference>
<evidence type="ECO:0000313" key="4">
    <source>
        <dbReference type="EMBL" id="AEE50853.1"/>
    </source>
</evidence>
<dbReference type="KEGG" id="hhy:Halhy_2989"/>
<feature type="domain" description="Serpin" evidence="3">
    <location>
        <begin position="54"/>
        <end position="413"/>
    </location>
</feature>
<dbReference type="CDD" id="cd19588">
    <property type="entry name" value="serpin_miropin-like"/>
    <property type="match status" value="1"/>
</dbReference>
<dbReference type="SUPFAM" id="SSF56574">
    <property type="entry name" value="Serpins"/>
    <property type="match status" value="1"/>
</dbReference>
<dbReference type="Pfam" id="PF00079">
    <property type="entry name" value="Serpin"/>
    <property type="match status" value="1"/>
</dbReference>
<reference evidence="4 5" key="1">
    <citation type="journal article" date="2011" name="Stand. Genomic Sci.">
        <title>Complete genome sequence of Haliscomenobacter hydrossis type strain (O).</title>
        <authorList>
            <consortium name="US DOE Joint Genome Institute (JGI-PGF)"/>
            <person name="Daligault H."/>
            <person name="Lapidus A."/>
            <person name="Zeytun A."/>
            <person name="Nolan M."/>
            <person name="Lucas S."/>
            <person name="Del Rio T.G."/>
            <person name="Tice H."/>
            <person name="Cheng J.F."/>
            <person name="Tapia R."/>
            <person name="Han C."/>
            <person name="Goodwin L."/>
            <person name="Pitluck S."/>
            <person name="Liolios K."/>
            <person name="Pagani I."/>
            <person name="Ivanova N."/>
            <person name="Huntemann M."/>
            <person name="Mavromatis K."/>
            <person name="Mikhailova N."/>
            <person name="Pati A."/>
            <person name="Chen A."/>
            <person name="Palaniappan K."/>
            <person name="Land M."/>
            <person name="Hauser L."/>
            <person name="Brambilla E.M."/>
            <person name="Rohde M."/>
            <person name="Verbarg S."/>
            <person name="Goker M."/>
            <person name="Bristow J."/>
            <person name="Eisen J.A."/>
            <person name="Markowitz V."/>
            <person name="Hugenholtz P."/>
            <person name="Kyrpides N.C."/>
            <person name="Klenk H.P."/>
            <person name="Woyke T."/>
        </authorList>
    </citation>
    <scope>NUCLEOTIDE SEQUENCE [LARGE SCALE GENOMIC DNA]</scope>
    <source>
        <strain evidence="5">ATCC 27775 / DSM 1100 / LMG 10767 / O</strain>
    </source>
</reference>
<dbReference type="AlphaFoldDB" id="F4L5I9"/>
<proteinExistence type="inferred from homology"/>
<dbReference type="Gene3D" id="3.30.497.10">
    <property type="entry name" value="Antithrombin, subunit I, domain 2"/>
    <property type="match status" value="1"/>
</dbReference>
<keyword evidence="2" id="KW-0732">Signal</keyword>
<dbReference type="MEROPS" id="I04.073"/>
<evidence type="ECO:0000256" key="2">
    <source>
        <dbReference type="SAM" id="SignalP"/>
    </source>
</evidence>
<dbReference type="InterPro" id="IPR023795">
    <property type="entry name" value="Serpin_CS"/>
</dbReference>
<evidence type="ECO:0000256" key="1">
    <source>
        <dbReference type="RuleBase" id="RU000411"/>
    </source>
</evidence>
<evidence type="ECO:0000313" key="5">
    <source>
        <dbReference type="Proteomes" id="UP000008461"/>
    </source>
</evidence>
<dbReference type="InterPro" id="IPR042178">
    <property type="entry name" value="Serpin_sf_1"/>
</dbReference>
<dbReference type="SMART" id="SM00093">
    <property type="entry name" value="SERPIN"/>
    <property type="match status" value="1"/>
</dbReference>
<dbReference type="HOGENOM" id="CLU_023330_0_3_10"/>
<dbReference type="RefSeq" id="WP_013765396.1">
    <property type="nucleotide sequence ID" value="NC_015510.1"/>
</dbReference>
<protein>
    <submittedName>
        <fullName evidence="4">Proteinase inhibitor I4 serpin</fullName>
    </submittedName>
</protein>
<dbReference type="PANTHER" id="PTHR11461">
    <property type="entry name" value="SERINE PROTEASE INHIBITOR, SERPIN"/>
    <property type="match status" value="1"/>
</dbReference>
<name>F4L5I9_HALH1</name>
<dbReference type="GO" id="GO:0004867">
    <property type="term" value="F:serine-type endopeptidase inhibitor activity"/>
    <property type="evidence" value="ECO:0007669"/>
    <property type="project" value="InterPro"/>
</dbReference>
<feature type="chain" id="PRO_5003310695" evidence="2">
    <location>
        <begin position="21"/>
        <end position="417"/>
    </location>
</feature>
<accession>F4L5I9</accession>
<dbReference type="PANTHER" id="PTHR11461:SF211">
    <property type="entry name" value="GH10112P-RELATED"/>
    <property type="match status" value="1"/>
</dbReference>